<evidence type="ECO:0000256" key="4">
    <source>
        <dbReference type="ARBA" id="ARBA00023002"/>
    </source>
</evidence>
<dbReference type="OrthoDB" id="9764248at2"/>
<dbReference type="RefSeq" id="WP_092739172.1">
    <property type="nucleotide sequence ID" value="NZ_FMZC01000001.1"/>
</dbReference>
<evidence type="ECO:0000256" key="6">
    <source>
        <dbReference type="ARBA" id="ARBA00023033"/>
    </source>
</evidence>
<dbReference type="PANTHER" id="PTHR24291:SF50">
    <property type="entry name" value="BIFUNCTIONAL ALBAFLAVENONE MONOOXYGENASE_TERPENE SYNTHASE"/>
    <property type="match status" value="1"/>
</dbReference>
<keyword evidence="4 8" id="KW-0560">Oxidoreductase</keyword>
<comment type="cofactor">
    <cofactor evidence="7">
        <name>heme</name>
        <dbReference type="ChEBI" id="CHEBI:30413"/>
    </cofactor>
</comment>
<dbReference type="PRINTS" id="PR00385">
    <property type="entry name" value="P450"/>
</dbReference>
<sequence>MAVEEKIPTGPKGRRFIGNIIEFTEDPLGFLLKCSHEYGDLVVLSKKTYLVSHPELIEQVLHNKDGTYEKSDPSDRQKNQSAFPASVMSSSGSDWRNKRRMLQPAFQRALVDDGMARSAAITQSYLQHWRQNTPDADLRQEMQRICMSTGGAFLFNSSTEGEQTQAVVRMVDAIMGLTRSQIRFPAFIPTPNNVRLRRARADLDKALDRIIENYRSALSPSPCLLGMLLDHDGTGKSRWLRDELSTMIMSGLEPMADALTWVFYLLATHLTAQQKLQQEVDLVLSDQASLSTADLPKLPFTQAVVKEALRLYPPAWMTGRIAMRDTVLGGFHVPAGTTLTVSPWVSHRDARYFQDPGIYRPERWLDHSFSESLPKYAYFPFGGGARKCIGDHLSMMQIITTIAAITREFDLTLKPSAVVKPFPALVLRPLGVSVNMVSRH</sequence>
<dbReference type="SUPFAM" id="SSF48264">
    <property type="entry name" value="Cytochrome P450"/>
    <property type="match status" value="1"/>
</dbReference>
<dbReference type="InterPro" id="IPR050196">
    <property type="entry name" value="Cytochrome_P450_Monoox"/>
</dbReference>
<keyword evidence="6 8" id="KW-0503">Monooxygenase</keyword>
<keyword evidence="2 7" id="KW-0349">Heme</keyword>
<dbReference type="InterPro" id="IPR017972">
    <property type="entry name" value="Cyt_P450_CS"/>
</dbReference>
<dbReference type="GO" id="GO:0016705">
    <property type="term" value="F:oxidoreductase activity, acting on paired donors, with incorporation or reduction of molecular oxygen"/>
    <property type="evidence" value="ECO:0007669"/>
    <property type="project" value="InterPro"/>
</dbReference>
<accession>A0A1G6I2P5</accession>
<evidence type="ECO:0000256" key="8">
    <source>
        <dbReference type="RuleBase" id="RU000461"/>
    </source>
</evidence>
<dbReference type="GO" id="GO:0005506">
    <property type="term" value="F:iron ion binding"/>
    <property type="evidence" value="ECO:0007669"/>
    <property type="project" value="InterPro"/>
</dbReference>
<keyword evidence="3 7" id="KW-0479">Metal-binding</keyword>
<dbReference type="PROSITE" id="PS00086">
    <property type="entry name" value="CYTOCHROME_P450"/>
    <property type="match status" value="1"/>
</dbReference>
<name>A0A1G6I2P5_9BURK</name>
<dbReference type="EMBL" id="FMZC01000001">
    <property type="protein sequence ID" value="SDC00698.1"/>
    <property type="molecule type" value="Genomic_DNA"/>
</dbReference>
<protein>
    <submittedName>
        <fullName evidence="10">Cytochrome P450</fullName>
    </submittedName>
</protein>
<gene>
    <name evidence="10" type="ORF">SAMN05192589_10153</name>
</gene>
<evidence type="ECO:0000256" key="2">
    <source>
        <dbReference type="ARBA" id="ARBA00022617"/>
    </source>
</evidence>
<dbReference type="InterPro" id="IPR036396">
    <property type="entry name" value="Cyt_P450_sf"/>
</dbReference>
<reference evidence="10 11" key="1">
    <citation type="submission" date="2016-10" db="EMBL/GenBank/DDBJ databases">
        <authorList>
            <person name="de Groot N.N."/>
        </authorList>
    </citation>
    <scope>NUCLEOTIDE SEQUENCE [LARGE SCALE GENOMIC DNA]</scope>
    <source>
        <strain evidence="10 11">DSM 16619</strain>
    </source>
</reference>
<dbReference type="Pfam" id="PF00067">
    <property type="entry name" value="p450"/>
    <property type="match status" value="1"/>
</dbReference>
<evidence type="ECO:0000256" key="3">
    <source>
        <dbReference type="ARBA" id="ARBA00022723"/>
    </source>
</evidence>
<dbReference type="AlphaFoldDB" id="A0A1G6I2P5"/>
<evidence type="ECO:0000256" key="9">
    <source>
        <dbReference type="SAM" id="MobiDB-lite"/>
    </source>
</evidence>
<evidence type="ECO:0000256" key="7">
    <source>
        <dbReference type="PIRSR" id="PIRSR602403-1"/>
    </source>
</evidence>
<dbReference type="Proteomes" id="UP000198781">
    <property type="component" value="Unassembled WGS sequence"/>
</dbReference>
<evidence type="ECO:0000313" key="11">
    <source>
        <dbReference type="Proteomes" id="UP000198781"/>
    </source>
</evidence>
<dbReference type="GO" id="GO:0004497">
    <property type="term" value="F:monooxygenase activity"/>
    <property type="evidence" value="ECO:0007669"/>
    <property type="project" value="UniProtKB-KW"/>
</dbReference>
<dbReference type="InterPro" id="IPR002403">
    <property type="entry name" value="Cyt_P450_E_grp-IV"/>
</dbReference>
<dbReference type="InterPro" id="IPR001128">
    <property type="entry name" value="Cyt_P450"/>
</dbReference>
<keyword evidence="5 7" id="KW-0408">Iron</keyword>
<evidence type="ECO:0000256" key="5">
    <source>
        <dbReference type="ARBA" id="ARBA00023004"/>
    </source>
</evidence>
<evidence type="ECO:0000313" key="10">
    <source>
        <dbReference type="EMBL" id="SDC00698.1"/>
    </source>
</evidence>
<proteinExistence type="inferred from homology"/>
<feature type="binding site" description="axial binding residue" evidence="7">
    <location>
        <position position="388"/>
    </location>
    <ligand>
        <name>heme</name>
        <dbReference type="ChEBI" id="CHEBI:30413"/>
    </ligand>
    <ligandPart>
        <name>Fe</name>
        <dbReference type="ChEBI" id="CHEBI:18248"/>
    </ligandPart>
</feature>
<keyword evidence="11" id="KW-1185">Reference proteome</keyword>
<organism evidence="10 11">
    <name type="scientific">Paracidovorax valerianellae</name>
    <dbReference type="NCBI Taxonomy" id="187868"/>
    <lineage>
        <taxon>Bacteria</taxon>
        <taxon>Pseudomonadati</taxon>
        <taxon>Pseudomonadota</taxon>
        <taxon>Betaproteobacteria</taxon>
        <taxon>Burkholderiales</taxon>
        <taxon>Comamonadaceae</taxon>
        <taxon>Paracidovorax</taxon>
    </lineage>
</organism>
<dbReference type="STRING" id="187868.SAMN05192589_10153"/>
<feature type="region of interest" description="Disordered" evidence="9">
    <location>
        <begin position="66"/>
        <end position="95"/>
    </location>
</feature>
<feature type="compositionally biased region" description="Basic and acidic residues" evidence="9">
    <location>
        <begin position="66"/>
        <end position="78"/>
    </location>
</feature>
<dbReference type="PRINTS" id="PR00465">
    <property type="entry name" value="EP450IV"/>
</dbReference>
<dbReference type="PANTHER" id="PTHR24291">
    <property type="entry name" value="CYTOCHROME P450 FAMILY 4"/>
    <property type="match status" value="1"/>
</dbReference>
<comment type="similarity">
    <text evidence="1 8">Belongs to the cytochrome P450 family.</text>
</comment>
<dbReference type="Gene3D" id="1.10.630.10">
    <property type="entry name" value="Cytochrome P450"/>
    <property type="match status" value="1"/>
</dbReference>
<evidence type="ECO:0000256" key="1">
    <source>
        <dbReference type="ARBA" id="ARBA00010617"/>
    </source>
</evidence>
<dbReference type="GO" id="GO:0020037">
    <property type="term" value="F:heme binding"/>
    <property type="evidence" value="ECO:0007669"/>
    <property type="project" value="InterPro"/>
</dbReference>
<feature type="compositionally biased region" description="Polar residues" evidence="9">
    <location>
        <begin position="79"/>
        <end position="94"/>
    </location>
</feature>